<dbReference type="FunFam" id="3.30.70.250:FF:000001">
    <property type="entry name" value="Malonyl CoA-acyl carrier protein transacylase"/>
    <property type="match status" value="1"/>
</dbReference>
<evidence type="ECO:0000256" key="1">
    <source>
        <dbReference type="ARBA" id="ARBA00013258"/>
    </source>
</evidence>
<dbReference type="RefSeq" id="WP_070115512.1">
    <property type="nucleotide sequence ID" value="NZ_MASR01000001.1"/>
</dbReference>
<protein>
    <recommendedName>
        <fullName evidence="2 6">Malonyl CoA-acyl carrier protein transacylase</fullName>
        <ecNumber evidence="1 6">2.3.1.39</ecNumber>
    </recommendedName>
</protein>
<comment type="similarity">
    <text evidence="6">Belongs to the fabD family.</text>
</comment>
<sequence length="312" mass="33088">MQKFGFVFPGQGSQKAGMLSELAEVHPVVVDTFALASEVLGKDLWQIAQDNPDGLLDQTHFTQPVLLAASVAIWRAWMAKQAPLPDMLAGHSLGEYSALVCAGVLSFEDAIALVHKRGQYMQSAVPAGTGGMAAIIGMDDSRIDALCRSAAGDGVVAPANFNSPGQTVIAGDRDAVERVMAACKEAGAKRALPLNVSVPSHCALMKSAAEALAADLAAIDFKKPELPVVQNINGRASKELSEIRDNLLKQLYMPVQWVDTIYCMRDFGIGKVVECGPGKVLGGLIKRIQPEISCFNTDTPDALTEAVDGLSR</sequence>
<dbReference type="GO" id="GO:0004314">
    <property type="term" value="F:[acyl-carrier-protein] S-malonyltransferase activity"/>
    <property type="evidence" value="ECO:0007669"/>
    <property type="project" value="UniProtKB-EC"/>
</dbReference>
<evidence type="ECO:0000256" key="7">
    <source>
        <dbReference type="PIRSR" id="PIRSR000446-1"/>
    </source>
</evidence>
<evidence type="ECO:0000259" key="8">
    <source>
        <dbReference type="SMART" id="SM00827"/>
    </source>
</evidence>
<keyword evidence="4 6" id="KW-0012">Acyltransferase</keyword>
<feature type="active site" evidence="7">
    <location>
        <position position="201"/>
    </location>
</feature>
<keyword evidence="3 6" id="KW-0808">Transferase</keyword>
<keyword evidence="10" id="KW-1185">Reference proteome</keyword>
<dbReference type="EMBL" id="MASR01000001">
    <property type="protein sequence ID" value="OFE11887.1"/>
    <property type="molecule type" value="Genomic_DNA"/>
</dbReference>
<dbReference type="Gene3D" id="3.40.366.10">
    <property type="entry name" value="Malonyl-Coenzyme A Acyl Carrier Protein, domain 2"/>
    <property type="match status" value="1"/>
</dbReference>
<feature type="domain" description="Malonyl-CoA:ACP transacylase (MAT)" evidence="8">
    <location>
        <begin position="7"/>
        <end position="312"/>
    </location>
</feature>
<evidence type="ECO:0000313" key="10">
    <source>
        <dbReference type="Proteomes" id="UP000175669"/>
    </source>
</evidence>
<organism evidence="9 10">
    <name type="scientific">Pseudohongiella acticola</name>
    <dbReference type="NCBI Taxonomy" id="1524254"/>
    <lineage>
        <taxon>Bacteria</taxon>
        <taxon>Pseudomonadati</taxon>
        <taxon>Pseudomonadota</taxon>
        <taxon>Gammaproteobacteria</taxon>
        <taxon>Pseudomonadales</taxon>
        <taxon>Pseudohongiellaceae</taxon>
        <taxon>Pseudohongiella</taxon>
    </lineage>
</organism>
<evidence type="ECO:0000256" key="4">
    <source>
        <dbReference type="ARBA" id="ARBA00023315"/>
    </source>
</evidence>
<comment type="catalytic activity">
    <reaction evidence="5 6">
        <text>holo-[ACP] + malonyl-CoA = malonyl-[ACP] + CoA</text>
        <dbReference type="Rhea" id="RHEA:41792"/>
        <dbReference type="Rhea" id="RHEA-COMP:9623"/>
        <dbReference type="Rhea" id="RHEA-COMP:9685"/>
        <dbReference type="ChEBI" id="CHEBI:57287"/>
        <dbReference type="ChEBI" id="CHEBI:57384"/>
        <dbReference type="ChEBI" id="CHEBI:64479"/>
        <dbReference type="ChEBI" id="CHEBI:78449"/>
        <dbReference type="EC" id="2.3.1.39"/>
    </reaction>
</comment>
<dbReference type="InterPro" id="IPR024925">
    <property type="entry name" value="Malonyl_CoA-ACP_transAc"/>
</dbReference>
<evidence type="ECO:0000256" key="3">
    <source>
        <dbReference type="ARBA" id="ARBA00022679"/>
    </source>
</evidence>
<dbReference type="OrthoDB" id="9808564at2"/>
<dbReference type="GO" id="GO:0006633">
    <property type="term" value="P:fatty acid biosynthetic process"/>
    <property type="evidence" value="ECO:0007669"/>
    <property type="project" value="TreeGrafter"/>
</dbReference>
<accession>A0A1E8CI04</accession>
<dbReference type="Gene3D" id="3.30.70.250">
    <property type="entry name" value="Malonyl-CoA ACP transacylase, ACP-binding"/>
    <property type="match status" value="1"/>
</dbReference>
<comment type="caution">
    <text evidence="9">The sequence shown here is derived from an EMBL/GenBank/DDBJ whole genome shotgun (WGS) entry which is preliminary data.</text>
</comment>
<dbReference type="SUPFAM" id="SSF52151">
    <property type="entry name" value="FabD/lysophospholipase-like"/>
    <property type="match status" value="1"/>
</dbReference>
<dbReference type="InterPro" id="IPR050858">
    <property type="entry name" value="Mal-CoA-ACP_Trans/PKS_FabD"/>
</dbReference>
<dbReference type="InterPro" id="IPR016036">
    <property type="entry name" value="Malonyl_transacylase_ACP-bd"/>
</dbReference>
<evidence type="ECO:0000256" key="2">
    <source>
        <dbReference type="ARBA" id="ARBA00018953"/>
    </source>
</evidence>
<gene>
    <name evidence="9" type="ORF">PHACT_00955</name>
</gene>
<dbReference type="EC" id="2.3.1.39" evidence="1 6"/>
<dbReference type="InterPro" id="IPR014043">
    <property type="entry name" value="Acyl_transferase_dom"/>
</dbReference>
<dbReference type="AlphaFoldDB" id="A0A1E8CI04"/>
<dbReference type="InterPro" id="IPR016035">
    <property type="entry name" value="Acyl_Trfase/lysoPLipase"/>
</dbReference>
<dbReference type="SUPFAM" id="SSF55048">
    <property type="entry name" value="Probable ACP-binding domain of malonyl-CoA ACP transacylase"/>
    <property type="match status" value="1"/>
</dbReference>
<proteinExistence type="inferred from homology"/>
<dbReference type="GO" id="GO:0005829">
    <property type="term" value="C:cytosol"/>
    <property type="evidence" value="ECO:0007669"/>
    <property type="project" value="TreeGrafter"/>
</dbReference>
<dbReference type="STRING" id="1524254.PHACT_00955"/>
<dbReference type="PIRSF" id="PIRSF000446">
    <property type="entry name" value="Mct"/>
    <property type="match status" value="1"/>
</dbReference>
<evidence type="ECO:0000256" key="6">
    <source>
        <dbReference type="PIRNR" id="PIRNR000446"/>
    </source>
</evidence>
<reference evidence="10" key="1">
    <citation type="submission" date="2016-07" db="EMBL/GenBank/DDBJ databases">
        <authorList>
            <person name="Florea S."/>
            <person name="Webb J.S."/>
            <person name="Jaromczyk J."/>
            <person name="Schardl C.L."/>
        </authorList>
    </citation>
    <scope>NUCLEOTIDE SEQUENCE [LARGE SCALE GENOMIC DNA]</scope>
    <source>
        <strain evidence="10">KCTC 42131</strain>
    </source>
</reference>
<dbReference type="InterPro" id="IPR001227">
    <property type="entry name" value="Ac_transferase_dom_sf"/>
</dbReference>
<evidence type="ECO:0000256" key="5">
    <source>
        <dbReference type="ARBA" id="ARBA00048462"/>
    </source>
</evidence>
<dbReference type="NCBIfam" id="TIGR00128">
    <property type="entry name" value="fabD"/>
    <property type="match status" value="1"/>
</dbReference>
<dbReference type="PANTHER" id="PTHR42681:SF1">
    <property type="entry name" value="MALONYL-COA-ACYL CARRIER PROTEIN TRANSACYLASE, MITOCHONDRIAL"/>
    <property type="match status" value="1"/>
</dbReference>
<dbReference type="SMART" id="SM00827">
    <property type="entry name" value="PKS_AT"/>
    <property type="match status" value="1"/>
</dbReference>
<dbReference type="Proteomes" id="UP000175669">
    <property type="component" value="Unassembled WGS sequence"/>
</dbReference>
<dbReference type="Pfam" id="PF00698">
    <property type="entry name" value="Acyl_transf_1"/>
    <property type="match status" value="1"/>
</dbReference>
<feature type="active site" evidence="7">
    <location>
        <position position="92"/>
    </location>
</feature>
<dbReference type="InterPro" id="IPR004410">
    <property type="entry name" value="Malonyl_CoA-ACP_transAc_FabD"/>
</dbReference>
<evidence type="ECO:0000313" key="9">
    <source>
        <dbReference type="EMBL" id="OFE11887.1"/>
    </source>
</evidence>
<dbReference type="PANTHER" id="PTHR42681">
    <property type="entry name" value="MALONYL-COA-ACYL CARRIER PROTEIN TRANSACYLASE, MITOCHONDRIAL"/>
    <property type="match status" value="1"/>
</dbReference>
<name>A0A1E8CI04_9GAMM</name>